<dbReference type="VEuPathDB" id="TriTrypDB:TcCL_ESM04714"/>
<dbReference type="VEuPathDB" id="TriTrypDB:C4B63_254g15"/>
<proteinExistence type="predicted"/>
<reference evidence="2 3" key="1">
    <citation type="journal article" date="2018" name="Microb. Genom.">
        <title>Expanding an expanded genome: long-read sequencing of Trypanosoma cruzi.</title>
        <authorList>
            <person name="Berna L."/>
            <person name="Rodriguez M."/>
            <person name="Chiribao M.L."/>
            <person name="Parodi-Talice A."/>
            <person name="Pita S."/>
            <person name="Rijo G."/>
            <person name="Alvarez-Valin F."/>
            <person name="Robello C."/>
        </authorList>
    </citation>
    <scope>NUCLEOTIDE SEQUENCE [LARGE SCALE GENOMIC DNA]</scope>
    <source>
        <strain evidence="2 3">Dm28c</strain>
    </source>
</reference>
<dbReference type="VEuPathDB" id="TriTrypDB:C3747_68g84"/>
<accession>A0A2V2UIT0</accession>
<name>A0A2V2UIT0_TRYCR</name>
<dbReference type="EMBL" id="PRFA01000254">
    <property type="protein sequence ID" value="PWU84119.1"/>
    <property type="molecule type" value="Genomic_DNA"/>
</dbReference>
<organism evidence="2 3">
    <name type="scientific">Trypanosoma cruzi</name>
    <dbReference type="NCBI Taxonomy" id="5693"/>
    <lineage>
        <taxon>Eukaryota</taxon>
        <taxon>Discoba</taxon>
        <taxon>Euglenozoa</taxon>
        <taxon>Kinetoplastea</taxon>
        <taxon>Metakinetoplastina</taxon>
        <taxon>Trypanosomatida</taxon>
        <taxon>Trypanosomatidae</taxon>
        <taxon>Trypanosoma</taxon>
        <taxon>Schizotrypanum</taxon>
    </lineage>
</organism>
<dbReference type="Proteomes" id="UP000246121">
    <property type="component" value="Unassembled WGS sequence"/>
</dbReference>
<gene>
    <name evidence="2" type="ORF">C4B63_254g15</name>
</gene>
<evidence type="ECO:0000313" key="3">
    <source>
        <dbReference type="Proteomes" id="UP000246121"/>
    </source>
</evidence>
<protein>
    <submittedName>
        <fullName evidence="2">Putative retrotransposon hot spot protein (RHS,)</fullName>
    </submittedName>
</protein>
<dbReference type="AlphaFoldDB" id="A0A2V2UIT0"/>
<keyword evidence="1" id="KW-0472">Membrane</keyword>
<keyword evidence="1" id="KW-0812">Transmembrane</keyword>
<evidence type="ECO:0000313" key="2">
    <source>
        <dbReference type="EMBL" id="PWU84119.1"/>
    </source>
</evidence>
<dbReference type="VEuPathDB" id="TriTrypDB:TcG_08860"/>
<keyword evidence="1" id="KW-1133">Transmembrane helix</keyword>
<sequence>MIKRHTGRGQKKHIYHTGLVSRNVFDANEFIAHSAAIEESLDGINSRDGEKHFIPRGVRLWYSEDPSQKLVRVVRERGEVGAGGFLNAPISVCSSVEYRTFLGNVMSEKGIFLLLVLWVRILFCLNVWEGLACAHSFWSELVAALVGDLKELGPPARRGGQYSLLKANPEGHPNDSYGLPAMEYHTNTNMKHRLLYVTSAGFPLVDIFSLWSHDGRRWLGCG</sequence>
<comment type="caution">
    <text evidence="2">The sequence shown here is derived from an EMBL/GenBank/DDBJ whole genome shotgun (WGS) entry which is preliminary data.</text>
</comment>
<dbReference type="VEuPathDB" id="TriTrypDB:TCSYLVIO_009520"/>
<evidence type="ECO:0000256" key="1">
    <source>
        <dbReference type="SAM" id="Phobius"/>
    </source>
</evidence>
<feature type="transmembrane region" description="Helical" evidence="1">
    <location>
        <begin position="111"/>
        <end position="128"/>
    </location>
</feature>